<organism evidence="2 3">
    <name type="scientific">Vibrio qingdaonensis</name>
    <dbReference type="NCBI Taxonomy" id="2829491"/>
    <lineage>
        <taxon>Bacteria</taxon>
        <taxon>Pseudomonadati</taxon>
        <taxon>Pseudomonadota</taxon>
        <taxon>Gammaproteobacteria</taxon>
        <taxon>Vibrionales</taxon>
        <taxon>Vibrionaceae</taxon>
        <taxon>Vibrio</taxon>
    </lineage>
</organism>
<dbReference type="InterPro" id="IPR045398">
    <property type="entry name" value="DUF6515"/>
</dbReference>
<sequence>MKNNTRYIIGMTLLILSCSSLADPWKKHKHHRHHKKEVHVVHHYDRHRLPDSAIFLAIAGVSYALINGQYYKENDDHYVVVEKPPKRRYRLGQVIRKLPEGATAVNKRGQQYFVSRGDWFLSTGQGKFVVVRP</sequence>
<gene>
    <name evidence="2" type="ORF">MD535_05160</name>
</gene>
<dbReference type="Pfam" id="PF20125">
    <property type="entry name" value="DUF6515"/>
    <property type="match status" value="1"/>
</dbReference>
<dbReference type="RefSeq" id="WP_265673861.1">
    <property type="nucleotide sequence ID" value="NZ_JAKRRY010000004.1"/>
</dbReference>
<protein>
    <submittedName>
        <fullName evidence="2">Uncharacterized protein</fullName>
    </submittedName>
</protein>
<feature type="signal peptide" evidence="1">
    <location>
        <begin position="1"/>
        <end position="22"/>
    </location>
</feature>
<dbReference type="Proteomes" id="UP001155587">
    <property type="component" value="Unassembled WGS sequence"/>
</dbReference>
<name>A0A9X3CMY0_9VIBR</name>
<keyword evidence="1" id="KW-0732">Signal</keyword>
<dbReference type="PROSITE" id="PS51257">
    <property type="entry name" value="PROKAR_LIPOPROTEIN"/>
    <property type="match status" value="1"/>
</dbReference>
<feature type="chain" id="PRO_5040833852" evidence="1">
    <location>
        <begin position="23"/>
        <end position="133"/>
    </location>
</feature>
<comment type="caution">
    <text evidence="2">The sequence shown here is derived from an EMBL/GenBank/DDBJ whole genome shotgun (WGS) entry which is preliminary data.</text>
</comment>
<dbReference type="EMBL" id="JAKRRY010000004">
    <property type="protein sequence ID" value="MCW8345420.1"/>
    <property type="molecule type" value="Genomic_DNA"/>
</dbReference>
<accession>A0A9X3CMY0</accession>
<reference evidence="2" key="1">
    <citation type="submission" date="2022-02" db="EMBL/GenBank/DDBJ databases">
        <title>Vibrio sp. nov, a new bacterium isolated from seawater.</title>
        <authorList>
            <person name="Yuan Y."/>
        </authorList>
    </citation>
    <scope>NUCLEOTIDE SEQUENCE</scope>
    <source>
        <strain evidence="2">ZSDZ65</strain>
    </source>
</reference>
<dbReference type="AlphaFoldDB" id="A0A9X3CMY0"/>
<evidence type="ECO:0000313" key="2">
    <source>
        <dbReference type="EMBL" id="MCW8345420.1"/>
    </source>
</evidence>
<evidence type="ECO:0000256" key="1">
    <source>
        <dbReference type="SAM" id="SignalP"/>
    </source>
</evidence>
<keyword evidence="3" id="KW-1185">Reference proteome</keyword>
<proteinExistence type="predicted"/>
<evidence type="ECO:0000313" key="3">
    <source>
        <dbReference type="Proteomes" id="UP001155587"/>
    </source>
</evidence>